<dbReference type="PROSITE" id="PS00915">
    <property type="entry name" value="PI3_4_KINASE_1"/>
    <property type="match status" value="1"/>
</dbReference>
<dbReference type="Proteomes" id="UP001174909">
    <property type="component" value="Unassembled WGS sequence"/>
</dbReference>
<dbReference type="InterPro" id="IPR036940">
    <property type="entry name" value="PI3/4_kinase_cat_sf"/>
</dbReference>
<reference evidence="8" key="1">
    <citation type="submission" date="2023-03" db="EMBL/GenBank/DDBJ databases">
        <authorList>
            <person name="Steffen K."/>
            <person name="Cardenas P."/>
        </authorList>
    </citation>
    <scope>NUCLEOTIDE SEQUENCE</scope>
</reference>
<sequence length="822" mass="92792">MQPSPVPIPALVQTVISCVRLLCERLLYVEPPSLSDAINHLRQTCKPTSCLDDNIGGVAIDGQQREDEYSDKEEKIRSPVNRTSVTRAGDVLDDYIIGNEDDITDEGVDNSGGGIVEALELVREGVHHLVTMYCLSLLPGYLPEWWAEPKKVVPLSKQTRVFRVKACALHKLPIIDFRRYSHFQLEACIYHGGLPVSKRTSSPPAKISHSFFSSIVWKKWLNFGVPLSHLPRECRLCLTLHGLETTSSTNDRGWNRTPIAWVIQKLFDSRGVLIFGPRLLGMWGGDEVMDPLDSPYPNTSRDAVLLELLFEDSGERVKYEEAPPITSHAPSSAKKPGATPSLLYRGLKKMADRDRFSSLSMEDEKLIWSNRFLLRDHLSSSPRGLPLLLLSTPHWRPPHRDDVWAVLGVWPCHDPVHGLELLDPQLADGIVRKTAVSWLSGLHDDDLCDFLPQLVQSLRHDNYERGAMAELLLRRAVLSPRVAHSLYWQLRILATASGERYGVRYRNMTQALDVLLGERIRAEFTTQEELVEQLVAVAAVVKATRDAHRQTMLVHELQRVKERMVGDFRLPLSPSLLVRGVDVESSSFFNSNTVPLKISFLNSDPFGDNIDIIFKVGDDLRQDILVLQMIKLMEKIWLRAGLDLKMVTYDCVATGQDHGMLEVVTDSSTLRAIQTERGVTGSFKDKPLSNWLMRYNTSETDYRKAIDNFTCSCAGYCVATYVLGICDRHNDNIMVKRSGHMFHIDFGKILGNAQMFGSIKRDRVPFVLTRDMAYVINDGDRPTSRFQQFVDLCCTAYNELRRHTHTLLSLLSLVISLDNGVA</sequence>
<evidence type="ECO:0000256" key="3">
    <source>
        <dbReference type="ARBA" id="ARBA00022777"/>
    </source>
</evidence>
<evidence type="ECO:0000256" key="2">
    <source>
        <dbReference type="ARBA" id="ARBA00022679"/>
    </source>
</evidence>
<dbReference type="SUPFAM" id="SSF49562">
    <property type="entry name" value="C2 domain (Calcium/lipid-binding domain, CaLB)"/>
    <property type="match status" value="1"/>
</dbReference>
<comment type="caution">
    <text evidence="8">The sequence shown here is derived from an EMBL/GenBank/DDBJ whole genome shotgun (WGS) entry which is preliminary data.</text>
</comment>
<keyword evidence="9" id="KW-1185">Reference proteome</keyword>
<dbReference type="InterPro" id="IPR042236">
    <property type="entry name" value="PI3K_accessory_sf"/>
</dbReference>
<dbReference type="FunFam" id="3.30.1010.10:FF:000001">
    <property type="entry name" value="Phosphatidylinositol 4-phosphate 3-kinase C2 domain-containing subunit beta"/>
    <property type="match status" value="1"/>
</dbReference>
<dbReference type="PANTHER" id="PTHR10048:SF14">
    <property type="entry name" value="LD28067P"/>
    <property type="match status" value="1"/>
</dbReference>
<dbReference type="Pfam" id="PF00454">
    <property type="entry name" value="PI3_PI4_kinase"/>
    <property type="match status" value="1"/>
</dbReference>
<evidence type="ECO:0000259" key="6">
    <source>
        <dbReference type="PROSITE" id="PS51545"/>
    </source>
</evidence>
<dbReference type="InterPro" id="IPR035892">
    <property type="entry name" value="C2_domain_sf"/>
</dbReference>
<dbReference type="GO" id="GO:0016303">
    <property type="term" value="F:1-phosphatidylinositol-3-kinase activity"/>
    <property type="evidence" value="ECO:0007669"/>
    <property type="project" value="UniProtKB-EC"/>
</dbReference>
<dbReference type="Gene3D" id="3.30.1010.10">
    <property type="entry name" value="Phosphatidylinositol 3-kinase Catalytic Subunit, Chain A, domain 4"/>
    <property type="match status" value="1"/>
</dbReference>
<dbReference type="InterPro" id="IPR018936">
    <property type="entry name" value="PI3/4_kinase_CS"/>
</dbReference>
<dbReference type="SMART" id="SM00145">
    <property type="entry name" value="PI3Ka"/>
    <property type="match status" value="1"/>
</dbReference>
<evidence type="ECO:0000259" key="5">
    <source>
        <dbReference type="PROSITE" id="PS50290"/>
    </source>
</evidence>
<dbReference type="PROSITE" id="PS00916">
    <property type="entry name" value="PI3_4_KINASE_2"/>
    <property type="match status" value="1"/>
</dbReference>
<dbReference type="SMART" id="SM00146">
    <property type="entry name" value="PI3Kc"/>
    <property type="match status" value="1"/>
</dbReference>
<feature type="domain" description="PI3K/PI4K catalytic" evidence="5">
    <location>
        <begin position="582"/>
        <end position="822"/>
    </location>
</feature>
<dbReference type="Gene3D" id="1.25.40.70">
    <property type="entry name" value="Phosphatidylinositol 3-kinase, accessory domain (PIK)"/>
    <property type="match status" value="1"/>
</dbReference>
<dbReference type="GO" id="GO:0005886">
    <property type="term" value="C:plasma membrane"/>
    <property type="evidence" value="ECO:0007669"/>
    <property type="project" value="TreeGrafter"/>
</dbReference>
<dbReference type="PROSITE" id="PS51547">
    <property type="entry name" value="C2_PI3K"/>
    <property type="match status" value="1"/>
</dbReference>
<dbReference type="Pfam" id="PF00792">
    <property type="entry name" value="PI3K_C2"/>
    <property type="match status" value="1"/>
</dbReference>
<dbReference type="InterPro" id="IPR000403">
    <property type="entry name" value="PI3/4_kinase_cat_dom"/>
</dbReference>
<keyword evidence="2" id="KW-0808">Transferase</keyword>
<dbReference type="SMART" id="SM00142">
    <property type="entry name" value="PI3K_C2"/>
    <property type="match status" value="1"/>
</dbReference>
<dbReference type="InterPro" id="IPR002420">
    <property type="entry name" value="PI3K-type_C2_dom"/>
</dbReference>
<proteinExistence type="inferred from homology"/>
<evidence type="ECO:0000256" key="4">
    <source>
        <dbReference type="PROSITE-ProRule" id="PRU00880"/>
    </source>
</evidence>
<evidence type="ECO:0000313" key="9">
    <source>
        <dbReference type="Proteomes" id="UP001174909"/>
    </source>
</evidence>
<dbReference type="GO" id="GO:0005737">
    <property type="term" value="C:cytoplasm"/>
    <property type="evidence" value="ECO:0007669"/>
    <property type="project" value="TreeGrafter"/>
</dbReference>
<dbReference type="InterPro" id="IPR001263">
    <property type="entry name" value="PI3K_accessory_dom"/>
</dbReference>
<dbReference type="Pfam" id="PF00613">
    <property type="entry name" value="PI3Ka"/>
    <property type="match status" value="1"/>
</dbReference>
<name>A0AA35WGD5_GEOBA</name>
<dbReference type="InterPro" id="IPR015433">
    <property type="entry name" value="PI3/4_kinase"/>
</dbReference>
<feature type="domain" description="PIK helical" evidence="6">
    <location>
        <begin position="333"/>
        <end position="515"/>
    </location>
</feature>
<feature type="domain" description="C2 PI3K-type" evidence="7">
    <location>
        <begin position="158"/>
        <end position="323"/>
    </location>
</feature>
<dbReference type="GO" id="GO:0035005">
    <property type="term" value="F:1-phosphatidylinositol-4-phosphate 3-kinase activity"/>
    <property type="evidence" value="ECO:0007669"/>
    <property type="project" value="TreeGrafter"/>
</dbReference>
<comment type="similarity">
    <text evidence="4">Belongs to the PI3/PI4-kinase family.</text>
</comment>
<evidence type="ECO:0000259" key="7">
    <source>
        <dbReference type="PROSITE" id="PS51547"/>
    </source>
</evidence>
<keyword evidence="3" id="KW-0418">Kinase</keyword>
<accession>A0AA35WGD5</accession>
<evidence type="ECO:0000256" key="1">
    <source>
        <dbReference type="ARBA" id="ARBA00012073"/>
    </source>
</evidence>
<organism evidence="8 9">
    <name type="scientific">Geodia barretti</name>
    <name type="common">Barrett's horny sponge</name>
    <dbReference type="NCBI Taxonomy" id="519541"/>
    <lineage>
        <taxon>Eukaryota</taxon>
        <taxon>Metazoa</taxon>
        <taxon>Porifera</taxon>
        <taxon>Demospongiae</taxon>
        <taxon>Heteroscleromorpha</taxon>
        <taxon>Tetractinellida</taxon>
        <taxon>Astrophorina</taxon>
        <taxon>Geodiidae</taxon>
        <taxon>Geodia</taxon>
    </lineage>
</organism>
<gene>
    <name evidence="8" type="ORF">GBAR_LOCUS10014</name>
</gene>
<dbReference type="SUPFAM" id="SSF56112">
    <property type="entry name" value="Protein kinase-like (PK-like)"/>
    <property type="match status" value="1"/>
</dbReference>
<dbReference type="PROSITE" id="PS51545">
    <property type="entry name" value="PIK_HELICAL"/>
    <property type="match status" value="1"/>
</dbReference>
<dbReference type="SUPFAM" id="SSF48371">
    <property type="entry name" value="ARM repeat"/>
    <property type="match status" value="1"/>
</dbReference>
<dbReference type="GO" id="GO:0048015">
    <property type="term" value="P:phosphatidylinositol-mediated signaling"/>
    <property type="evidence" value="ECO:0007669"/>
    <property type="project" value="TreeGrafter"/>
</dbReference>
<protein>
    <recommendedName>
        <fullName evidence="1">phosphatidylinositol 3-kinase</fullName>
        <ecNumber evidence="1">2.7.1.137</ecNumber>
    </recommendedName>
</protein>
<dbReference type="GO" id="GO:0005942">
    <property type="term" value="C:phosphatidylinositol 3-kinase complex"/>
    <property type="evidence" value="ECO:0007669"/>
    <property type="project" value="TreeGrafter"/>
</dbReference>
<dbReference type="EMBL" id="CASHTH010001516">
    <property type="protein sequence ID" value="CAI8016316.1"/>
    <property type="molecule type" value="Genomic_DNA"/>
</dbReference>
<dbReference type="InterPro" id="IPR011009">
    <property type="entry name" value="Kinase-like_dom_sf"/>
</dbReference>
<dbReference type="PROSITE" id="PS50290">
    <property type="entry name" value="PI3_4_KINASE_3"/>
    <property type="match status" value="1"/>
</dbReference>
<dbReference type="AlphaFoldDB" id="A0AA35WGD5"/>
<dbReference type="GO" id="GO:0043491">
    <property type="term" value="P:phosphatidylinositol 3-kinase/protein kinase B signal transduction"/>
    <property type="evidence" value="ECO:0007669"/>
    <property type="project" value="TreeGrafter"/>
</dbReference>
<dbReference type="Gene3D" id="1.10.1070.11">
    <property type="entry name" value="Phosphatidylinositol 3-/4-kinase, catalytic domain"/>
    <property type="match status" value="1"/>
</dbReference>
<dbReference type="PANTHER" id="PTHR10048">
    <property type="entry name" value="PHOSPHATIDYLINOSITOL KINASE"/>
    <property type="match status" value="1"/>
</dbReference>
<dbReference type="GO" id="GO:0016477">
    <property type="term" value="P:cell migration"/>
    <property type="evidence" value="ECO:0007669"/>
    <property type="project" value="TreeGrafter"/>
</dbReference>
<dbReference type="EC" id="2.7.1.137" evidence="1"/>
<evidence type="ECO:0000313" key="8">
    <source>
        <dbReference type="EMBL" id="CAI8016316.1"/>
    </source>
</evidence>
<dbReference type="Gene3D" id="2.60.40.150">
    <property type="entry name" value="C2 domain"/>
    <property type="match status" value="1"/>
</dbReference>
<dbReference type="CDD" id="cd04012">
    <property type="entry name" value="C2A_PI3K_class_II"/>
    <property type="match status" value="1"/>
</dbReference>
<dbReference type="InterPro" id="IPR016024">
    <property type="entry name" value="ARM-type_fold"/>
</dbReference>